<dbReference type="PANTHER" id="PTHR18952:SF124">
    <property type="entry name" value="CARBONIC ANHYDRASE 7"/>
    <property type="match status" value="1"/>
</dbReference>
<comment type="function">
    <text evidence="4">Reversible hydration of carbon dioxide.</text>
</comment>
<dbReference type="Proteomes" id="UP000801492">
    <property type="component" value="Unassembled WGS sequence"/>
</dbReference>
<evidence type="ECO:0000259" key="5">
    <source>
        <dbReference type="PROSITE" id="PS51144"/>
    </source>
</evidence>
<dbReference type="Gene3D" id="3.10.200.10">
    <property type="entry name" value="Alpha carbonic anhydrase"/>
    <property type="match status" value="1"/>
</dbReference>
<dbReference type="OrthoDB" id="429145at2759"/>
<dbReference type="SMART" id="SM01057">
    <property type="entry name" value="Carb_anhydrase"/>
    <property type="match status" value="1"/>
</dbReference>
<dbReference type="GO" id="GO:0005737">
    <property type="term" value="C:cytoplasm"/>
    <property type="evidence" value="ECO:0007669"/>
    <property type="project" value="TreeGrafter"/>
</dbReference>
<name>A0A8K0DF14_IGNLU</name>
<keyword evidence="7" id="KW-1185">Reference proteome</keyword>
<proteinExistence type="inferred from homology"/>
<keyword evidence="4" id="KW-0456">Lyase</keyword>
<dbReference type="CDD" id="cd00326">
    <property type="entry name" value="alpha_CA"/>
    <property type="match status" value="1"/>
</dbReference>
<dbReference type="PROSITE" id="PS51144">
    <property type="entry name" value="ALPHA_CA_2"/>
    <property type="match status" value="1"/>
</dbReference>
<evidence type="ECO:0000256" key="4">
    <source>
        <dbReference type="RuleBase" id="RU367011"/>
    </source>
</evidence>
<dbReference type="AlphaFoldDB" id="A0A8K0DF14"/>
<dbReference type="InterPro" id="IPR023561">
    <property type="entry name" value="Carbonic_anhydrase_a-class"/>
</dbReference>
<organism evidence="6 7">
    <name type="scientific">Ignelater luminosus</name>
    <name type="common">Cucubano</name>
    <name type="synonym">Pyrophorus luminosus</name>
    <dbReference type="NCBI Taxonomy" id="2038154"/>
    <lineage>
        <taxon>Eukaryota</taxon>
        <taxon>Metazoa</taxon>
        <taxon>Ecdysozoa</taxon>
        <taxon>Arthropoda</taxon>
        <taxon>Hexapoda</taxon>
        <taxon>Insecta</taxon>
        <taxon>Pterygota</taxon>
        <taxon>Neoptera</taxon>
        <taxon>Endopterygota</taxon>
        <taxon>Coleoptera</taxon>
        <taxon>Polyphaga</taxon>
        <taxon>Elateriformia</taxon>
        <taxon>Elateroidea</taxon>
        <taxon>Elateridae</taxon>
        <taxon>Agrypninae</taxon>
        <taxon>Pyrophorini</taxon>
        <taxon>Ignelater</taxon>
    </lineage>
</organism>
<dbReference type="InterPro" id="IPR018338">
    <property type="entry name" value="Carbonic_anhydrase_a-class_CS"/>
</dbReference>
<accession>A0A8K0DF14</accession>
<dbReference type="PANTHER" id="PTHR18952">
    <property type="entry name" value="CARBONIC ANHYDRASE"/>
    <property type="match status" value="1"/>
</dbReference>
<dbReference type="InterPro" id="IPR001148">
    <property type="entry name" value="CA_dom"/>
</dbReference>
<keyword evidence="2 4" id="KW-0479">Metal-binding</keyword>
<dbReference type="InterPro" id="IPR036398">
    <property type="entry name" value="CA_dom_sf"/>
</dbReference>
<dbReference type="GO" id="GO:0004089">
    <property type="term" value="F:carbonate dehydratase activity"/>
    <property type="evidence" value="ECO:0007669"/>
    <property type="project" value="UniProtKB-UniRule"/>
</dbReference>
<dbReference type="EMBL" id="VTPC01001136">
    <property type="protein sequence ID" value="KAF2902951.1"/>
    <property type="molecule type" value="Genomic_DNA"/>
</dbReference>
<evidence type="ECO:0000256" key="2">
    <source>
        <dbReference type="ARBA" id="ARBA00022723"/>
    </source>
</evidence>
<protein>
    <recommendedName>
        <fullName evidence="4">Carbonic anhydrase</fullName>
        <ecNumber evidence="4">4.2.1.1</ecNumber>
    </recommendedName>
</protein>
<feature type="domain" description="Alpha-carbonic anhydrase" evidence="5">
    <location>
        <begin position="1"/>
        <end position="194"/>
    </location>
</feature>
<comment type="catalytic activity">
    <reaction evidence="4">
        <text>hydrogencarbonate + H(+) = CO2 + H2O</text>
        <dbReference type="Rhea" id="RHEA:10748"/>
        <dbReference type="ChEBI" id="CHEBI:15377"/>
        <dbReference type="ChEBI" id="CHEBI:15378"/>
        <dbReference type="ChEBI" id="CHEBI:16526"/>
        <dbReference type="ChEBI" id="CHEBI:17544"/>
        <dbReference type="EC" id="4.2.1.1"/>
    </reaction>
</comment>
<comment type="similarity">
    <text evidence="1 4">Belongs to the alpha-carbonic anhydrase family.</text>
</comment>
<dbReference type="SUPFAM" id="SSF51069">
    <property type="entry name" value="Carbonic anhydrase"/>
    <property type="match status" value="1"/>
</dbReference>
<dbReference type="EC" id="4.2.1.1" evidence="4"/>
<keyword evidence="3 4" id="KW-0862">Zinc</keyword>
<comment type="cofactor">
    <cofactor evidence="4">
        <name>Zn(2+)</name>
        <dbReference type="ChEBI" id="CHEBI:29105"/>
    </cofactor>
</comment>
<evidence type="ECO:0000256" key="3">
    <source>
        <dbReference type="ARBA" id="ARBA00022833"/>
    </source>
</evidence>
<gene>
    <name evidence="6" type="ORF">ILUMI_03236</name>
</gene>
<evidence type="ECO:0000256" key="1">
    <source>
        <dbReference type="ARBA" id="ARBA00010718"/>
    </source>
</evidence>
<reference evidence="6" key="1">
    <citation type="submission" date="2019-08" db="EMBL/GenBank/DDBJ databases">
        <title>The genome of the North American firefly Photinus pyralis.</title>
        <authorList>
            <consortium name="Photinus pyralis genome working group"/>
            <person name="Fallon T.R."/>
            <person name="Sander Lower S.E."/>
            <person name="Weng J.-K."/>
        </authorList>
    </citation>
    <scope>NUCLEOTIDE SEQUENCE</scope>
    <source>
        <strain evidence="6">TRF0915ILg1</strain>
        <tissue evidence="6">Whole body</tissue>
    </source>
</reference>
<dbReference type="GO" id="GO:0008270">
    <property type="term" value="F:zinc ion binding"/>
    <property type="evidence" value="ECO:0007669"/>
    <property type="project" value="UniProtKB-UniRule"/>
</dbReference>
<dbReference type="PROSITE" id="PS00162">
    <property type="entry name" value="ALPHA_CA_1"/>
    <property type="match status" value="1"/>
</dbReference>
<comment type="caution">
    <text evidence="6">The sequence shown here is derived from an EMBL/GenBank/DDBJ whole genome shotgun (WGS) entry which is preliminary data.</text>
</comment>
<dbReference type="Pfam" id="PF00194">
    <property type="entry name" value="Carb_anhydrase"/>
    <property type="match status" value="1"/>
</dbReference>
<sequence length="196" mass="22633">MYLVNESETLRLYIQAKNSLHFGGGVLECPYNFDHLHFHWGTEDDKGSEHKIDGLSYPLEMHVVHGIAEYRTTLDNIVVVSYFFQIDNKTTEGLKNLLEVTEAAAQNRHVKQNVKPFPLSSLVPNSSFSYYSYKGSLTMQPYSETVTWIISNTVLSITPIDMEIFRKAARIDEELENNFRECQELNNRTVYFIQPV</sequence>
<evidence type="ECO:0000313" key="7">
    <source>
        <dbReference type="Proteomes" id="UP000801492"/>
    </source>
</evidence>
<evidence type="ECO:0000313" key="6">
    <source>
        <dbReference type="EMBL" id="KAF2902951.1"/>
    </source>
</evidence>